<sequence length="147" mass="15557">MSFQHQGRFEILSLSGTFVETENQGSRGQSGGMSVSLAGPDGRVVGGGVAGLLIAATPIQVVVGSFVTSDQQEHQKPPRKQRVEHTTSATTVMSLPPPPPPPASSNPEREQPLPSSFGISSWTNGQDYSRSSDTDINVSLPARPYNL</sequence>
<evidence type="ECO:0000256" key="4">
    <source>
        <dbReference type="ARBA" id="ARBA00023163"/>
    </source>
</evidence>
<evidence type="ECO:0000313" key="9">
    <source>
        <dbReference type="Proteomes" id="UP000504610"/>
    </source>
</evidence>
<feature type="region of interest" description="Disordered" evidence="7">
    <location>
        <begin position="68"/>
        <end position="147"/>
    </location>
</feature>
<feature type="compositionally biased region" description="Pro residues" evidence="7">
    <location>
        <begin position="95"/>
        <end position="104"/>
    </location>
</feature>
<dbReference type="PANTHER" id="PTHR31500:SF96">
    <property type="entry name" value="AT-HOOK MOTIF NUCLEAR-LOCALIZED PROTEIN 7"/>
    <property type="match status" value="1"/>
</dbReference>
<dbReference type="SUPFAM" id="SSF117856">
    <property type="entry name" value="AF0104/ALDC/Ptd012-like"/>
    <property type="match status" value="1"/>
</dbReference>
<evidence type="ECO:0000313" key="10">
    <source>
        <dbReference type="RefSeq" id="XP_056852884.1"/>
    </source>
</evidence>
<evidence type="ECO:0000259" key="8">
    <source>
        <dbReference type="PROSITE" id="PS51742"/>
    </source>
</evidence>
<comment type="domain">
    <text evidence="6">The PPC domain mediates interactions between AHL proteins.</text>
</comment>
<dbReference type="Proteomes" id="UP000504610">
    <property type="component" value="Unplaced"/>
</dbReference>
<dbReference type="InterPro" id="IPR039605">
    <property type="entry name" value="AHL"/>
</dbReference>
<keyword evidence="4 6" id="KW-0804">Transcription</keyword>
<name>A0A9W3CN41_RAPSA</name>
<dbReference type="Pfam" id="PF03479">
    <property type="entry name" value="PCC"/>
    <property type="match status" value="1"/>
</dbReference>
<keyword evidence="9" id="KW-1185">Reference proteome</keyword>
<evidence type="ECO:0000256" key="7">
    <source>
        <dbReference type="SAM" id="MobiDB-lite"/>
    </source>
</evidence>
<keyword evidence="2 6" id="KW-0805">Transcription regulation</keyword>
<accession>A0A9W3CN41</accession>
<protein>
    <recommendedName>
        <fullName evidence="6">AT-hook motif nuclear-localized protein</fullName>
    </recommendedName>
</protein>
<dbReference type="PANTHER" id="PTHR31500">
    <property type="entry name" value="AT-HOOK MOTIF NUCLEAR-LOCALIZED PROTEIN 9"/>
    <property type="match status" value="1"/>
</dbReference>
<dbReference type="GO" id="GO:0005634">
    <property type="term" value="C:nucleus"/>
    <property type="evidence" value="ECO:0007669"/>
    <property type="project" value="UniProtKB-SubCell"/>
</dbReference>
<feature type="compositionally biased region" description="Basic and acidic residues" evidence="7">
    <location>
        <begin position="71"/>
        <end position="85"/>
    </location>
</feature>
<dbReference type="KEGG" id="rsz:130502085"/>
<evidence type="ECO:0000256" key="3">
    <source>
        <dbReference type="ARBA" id="ARBA00023125"/>
    </source>
</evidence>
<dbReference type="RefSeq" id="XP_056852884.1">
    <property type="nucleotide sequence ID" value="XM_056996904.1"/>
</dbReference>
<dbReference type="Gene3D" id="3.30.1330.80">
    <property type="entry name" value="Hypothetical protein, similar to alpha- acetolactate decarboxylase, domain 2"/>
    <property type="match status" value="1"/>
</dbReference>
<dbReference type="GO" id="GO:0003680">
    <property type="term" value="F:minor groove of adenine-thymine-rich DNA binding"/>
    <property type="evidence" value="ECO:0007669"/>
    <property type="project" value="UniProtKB-UniRule"/>
</dbReference>
<gene>
    <name evidence="10" type="primary">LOC130502085</name>
</gene>
<organism evidence="9 10">
    <name type="scientific">Raphanus sativus</name>
    <name type="common">Radish</name>
    <name type="synonym">Raphanus raphanistrum var. sativus</name>
    <dbReference type="NCBI Taxonomy" id="3726"/>
    <lineage>
        <taxon>Eukaryota</taxon>
        <taxon>Viridiplantae</taxon>
        <taxon>Streptophyta</taxon>
        <taxon>Embryophyta</taxon>
        <taxon>Tracheophyta</taxon>
        <taxon>Spermatophyta</taxon>
        <taxon>Magnoliopsida</taxon>
        <taxon>eudicotyledons</taxon>
        <taxon>Gunneridae</taxon>
        <taxon>Pentapetalae</taxon>
        <taxon>rosids</taxon>
        <taxon>malvids</taxon>
        <taxon>Brassicales</taxon>
        <taxon>Brassicaceae</taxon>
        <taxon>Brassiceae</taxon>
        <taxon>Raphanus</taxon>
    </lineage>
</organism>
<proteinExistence type="predicted"/>
<feature type="compositionally biased region" description="Polar residues" evidence="7">
    <location>
        <begin position="113"/>
        <end position="137"/>
    </location>
</feature>
<dbReference type="InterPro" id="IPR005175">
    <property type="entry name" value="PPC_dom"/>
</dbReference>
<dbReference type="OrthoDB" id="2014829at2759"/>
<feature type="domain" description="PPC" evidence="8">
    <location>
        <begin position="1"/>
        <end position="88"/>
    </location>
</feature>
<evidence type="ECO:0000256" key="1">
    <source>
        <dbReference type="ARBA" id="ARBA00004123"/>
    </source>
</evidence>
<dbReference type="GeneID" id="130502085"/>
<comment type="subcellular location">
    <subcellularLocation>
        <location evidence="1 6">Nucleus</location>
    </subcellularLocation>
</comment>
<keyword evidence="5 6" id="KW-0539">Nucleus</keyword>
<comment type="function">
    <text evidence="6">Transcription factor that specifically binds AT-rich DNA sequences related to the nuclear matrix attachment regions (MARs).</text>
</comment>
<reference evidence="10" key="1">
    <citation type="submission" date="2025-08" db="UniProtKB">
        <authorList>
            <consortium name="RefSeq"/>
        </authorList>
    </citation>
    <scope>IDENTIFICATION</scope>
    <source>
        <tissue evidence="10">Leaf</tissue>
    </source>
</reference>
<keyword evidence="3 6" id="KW-0238">DNA-binding</keyword>
<evidence type="ECO:0000256" key="2">
    <source>
        <dbReference type="ARBA" id="ARBA00023015"/>
    </source>
</evidence>
<dbReference type="AlphaFoldDB" id="A0A9W3CN41"/>
<dbReference type="PROSITE" id="PS51742">
    <property type="entry name" value="PPC"/>
    <property type="match status" value="1"/>
</dbReference>
<evidence type="ECO:0000256" key="5">
    <source>
        <dbReference type="ARBA" id="ARBA00023242"/>
    </source>
</evidence>
<evidence type="ECO:0000256" key="6">
    <source>
        <dbReference type="RuleBase" id="RU367031"/>
    </source>
</evidence>